<keyword evidence="5 6" id="KW-0472">Membrane</keyword>
<evidence type="ECO:0000256" key="4">
    <source>
        <dbReference type="ARBA" id="ARBA00022989"/>
    </source>
</evidence>
<keyword evidence="3 6" id="KW-0812">Transmembrane</keyword>
<evidence type="ECO:0000313" key="8">
    <source>
        <dbReference type="EMBL" id="CAG58286.1"/>
    </source>
</evidence>
<sequence length="315" mass="37602">MLSLKPGATLVQKYKNLYQLCLDKCTAYTKVRWVAELSLVVLFLNRFVPLLDCYVYDSKLFDDLLIIFSCFTWGFLYDKLLQQEEGNLDVGEKLDDIHPILSRPPEFRIWYYCIGTTVYYILWELLIPPLPNWVGSLAFFLHSTYCLAYMFKVILQGENPTHQFYLDVCKRHTMARWISGIVLLFFVAFLYRCHYAWELCYYALGISILDAFIKYLRRMRDMYLQQCKDKSDQEANEAFREFRPYLRNSPEFILWCSCIKYTVWFLVLSLFNCLHDPDLFGLYVLIYDICWTVICVIKAILLMISYSTYQHRHVD</sequence>
<dbReference type="STRING" id="284593.Q6FWL4"/>
<comment type="similarity">
    <text evidence="2">Belongs to the RER1 family.</text>
</comment>
<name>Q6FWL4_CANGA</name>
<dbReference type="Pfam" id="PF03248">
    <property type="entry name" value="Rer1"/>
    <property type="match status" value="2"/>
</dbReference>
<accession>Q6FWL4</accession>
<dbReference type="PANTHER" id="PTHR10743:SF0">
    <property type="entry name" value="PROTEIN RER1"/>
    <property type="match status" value="1"/>
</dbReference>
<evidence type="ECO:0000256" key="5">
    <source>
        <dbReference type="ARBA" id="ARBA00023136"/>
    </source>
</evidence>
<dbReference type="HOGENOM" id="CLU_052834_0_0_1"/>
<dbReference type="AlphaFoldDB" id="Q6FWL4"/>
<dbReference type="GO" id="GO:0006621">
    <property type="term" value="P:protein retention in ER lumen"/>
    <property type="evidence" value="ECO:0007669"/>
    <property type="project" value="TreeGrafter"/>
</dbReference>
<feature type="transmembrane region" description="Helical" evidence="6">
    <location>
        <begin position="252"/>
        <end position="271"/>
    </location>
</feature>
<feature type="transmembrane region" description="Helical" evidence="6">
    <location>
        <begin position="109"/>
        <end position="127"/>
    </location>
</feature>
<dbReference type="InParanoid" id="Q6FWL4"/>
<feature type="transmembrane region" description="Helical" evidence="6">
    <location>
        <begin position="199"/>
        <end position="216"/>
    </location>
</feature>
<dbReference type="VEuPathDB" id="FungiDB:CAGL0C04763g"/>
<evidence type="ECO:0000256" key="3">
    <source>
        <dbReference type="ARBA" id="ARBA00022692"/>
    </source>
</evidence>
<protein>
    <submittedName>
        <fullName evidence="8">Uncharacterized protein</fullName>
    </submittedName>
</protein>
<organism evidence="8 9">
    <name type="scientific">Candida glabrata (strain ATCC 2001 / BCRC 20586 / JCM 3761 / NBRC 0622 / NRRL Y-65 / CBS 138)</name>
    <name type="common">Yeast</name>
    <name type="synonym">Nakaseomyces glabratus</name>
    <dbReference type="NCBI Taxonomy" id="284593"/>
    <lineage>
        <taxon>Eukaryota</taxon>
        <taxon>Fungi</taxon>
        <taxon>Dikarya</taxon>
        <taxon>Ascomycota</taxon>
        <taxon>Saccharomycotina</taxon>
        <taxon>Saccharomycetes</taxon>
        <taxon>Saccharomycetales</taxon>
        <taxon>Saccharomycetaceae</taxon>
        <taxon>Nakaseomyces</taxon>
    </lineage>
</organism>
<keyword evidence="9" id="KW-1185">Reference proteome</keyword>
<feature type="transmembrane region" description="Helical" evidence="6">
    <location>
        <begin position="175"/>
        <end position="193"/>
    </location>
</feature>
<evidence type="ECO:0000256" key="1">
    <source>
        <dbReference type="ARBA" id="ARBA00004141"/>
    </source>
</evidence>
<evidence type="ECO:0000313" key="9">
    <source>
        <dbReference type="Proteomes" id="UP000002428"/>
    </source>
</evidence>
<evidence type="ECO:0000256" key="6">
    <source>
        <dbReference type="SAM" id="Phobius"/>
    </source>
</evidence>
<feature type="transmembrane region" description="Helical" evidence="6">
    <location>
        <begin position="133"/>
        <end position="155"/>
    </location>
</feature>
<dbReference type="GO" id="GO:0006890">
    <property type="term" value="P:retrograde vesicle-mediated transport, Golgi to endoplasmic reticulum"/>
    <property type="evidence" value="ECO:0007669"/>
    <property type="project" value="TreeGrafter"/>
</dbReference>
<dbReference type="KEGG" id="cgr:2886940"/>
<dbReference type="eggNOG" id="KOG1688">
    <property type="taxonomic scope" value="Eukaryota"/>
</dbReference>
<feature type="transmembrane region" description="Helical" evidence="6">
    <location>
        <begin position="283"/>
        <end position="304"/>
    </location>
</feature>
<dbReference type="InterPro" id="IPR004932">
    <property type="entry name" value="Rer1"/>
</dbReference>
<gene>
    <name evidence="7 8" type="ordered locus">CAGL0C04763g</name>
</gene>
<evidence type="ECO:0000256" key="2">
    <source>
        <dbReference type="ARBA" id="ARBA00006070"/>
    </source>
</evidence>
<dbReference type="EMBL" id="CR380949">
    <property type="protein sequence ID" value="CAG58286.1"/>
    <property type="molecule type" value="Genomic_DNA"/>
</dbReference>
<dbReference type="GO" id="GO:0005783">
    <property type="term" value="C:endoplasmic reticulum"/>
    <property type="evidence" value="ECO:0007669"/>
    <property type="project" value="GOC"/>
</dbReference>
<proteinExistence type="inferred from homology"/>
<dbReference type="CGD" id="CAL0127288">
    <property type="gene designation" value="CAGL0C04763g"/>
</dbReference>
<dbReference type="GO" id="GO:0000139">
    <property type="term" value="C:Golgi membrane"/>
    <property type="evidence" value="ECO:0007669"/>
    <property type="project" value="TreeGrafter"/>
</dbReference>
<keyword evidence="4 6" id="KW-1133">Transmembrane helix</keyword>
<evidence type="ECO:0000313" key="7">
    <source>
        <dbReference type="CGD" id="CAL0127288"/>
    </source>
</evidence>
<reference evidence="8 9" key="1">
    <citation type="journal article" date="2004" name="Nature">
        <title>Genome evolution in yeasts.</title>
        <authorList>
            <consortium name="Genolevures"/>
            <person name="Dujon B."/>
            <person name="Sherman D."/>
            <person name="Fischer G."/>
            <person name="Durrens P."/>
            <person name="Casaregola S."/>
            <person name="Lafontaine I."/>
            <person name="de Montigny J."/>
            <person name="Marck C."/>
            <person name="Neuveglise C."/>
            <person name="Talla E."/>
            <person name="Goffard N."/>
            <person name="Frangeul L."/>
            <person name="Aigle M."/>
            <person name="Anthouard V."/>
            <person name="Babour A."/>
            <person name="Barbe V."/>
            <person name="Barnay S."/>
            <person name="Blanchin S."/>
            <person name="Beckerich J.M."/>
            <person name="Beyne E."/>
            <person name="Bleykasten C."/>
            <person name="Boisrame A."/>
            <person name="Boyer J."/>
            <person name="Cattolico L."/>
            <person name="Confanioleri F."/>
            <person name="de Daruvar A."/>
            <person name="Despons L."/>
            <person name="Fabre E."/>
            <person name="Fairhead C."/>
            <person name="Ferry-Dumazet H."/>
            <person name="Groppi A."/>
            <person name="Hantraye F."/>
            <person name="Hennequin C."/>
            <person name="Jauniaux N."/>
            <person name="Joyet P."/>
            <person name="Kachouri R."/>
            <person name="Kerrest A."/>
            <person name="Koszul R."/>
            <person name="Lemaire M."/>
            <person name="Lesur I."/>
            <person name="Ma L."/>
            <person name="Muller H."/>
            <person name="Nicaud J.M."/>
            <person name="Nikolski M."/>
            <person name="Oztas S."/>
            <person name="Ozier-Kalogeropoulos O."/>
            <person name="Pellenz S."/>
            <person name="Potier S."/>
            <person name="Richard G.F."/>
            <person name="Straub M.L."/>
            <person name="Suleau A."/>
            <person name="Swennene D."/>
            <person name="Tekaia F."/>
            <person name="Wesolowski-Louvel M."/>
            <person name="Westhof E."/>
            <person name="Wirth B."/>
            <person name="Zeniou-Meyer M."/>
            <person name="Zivanovic I."/>
            <person name="Bolotin-Fukuhara M."/>
            <person name="Thierry A."/>
            <person name="Bouchier C."/>
            <person name="Caudron B."/>
            <person name="Scarpelli C."/>
            <person name="Gaillardin C."/>
            <person name="Weissenbach J."/>
            <person name="Wincker P."/>
            <person name="Souciet J.L."/>
        </authorList>
    </citation>
    <scope>NUCLEOTIDE SEQUENCE [LARGE SCALE GENOMIC DNA]</scope>
    <source>
        <strain evidence="9">ATCC 2001 / BCRC 20586 / JCM 3761 / NBRC 0622 / NRRL Y-65 / CBS 138</strain>
    </source>
</reference>
<dbReference type="PANTHER" id="PTHR10743">
    <property type="entry name" value="PROTEIN RER1"/>
    <property type="match status" value="1"/>
</dbReference>
<dbReference type="Proteomes" id="UP000002428">
    <property type="component" value="Chromosome C"/>
</dbReference>
<comment type="subcellular location">
    <subcellularLocation>
        <location evidence="1">Membrane</location>
        <topology evidence="1">Multi-pass membrane protein</topology>
    </subcellularLocation>
</comment>
<dbReference type="RefSeq" id="XP_445380.1">
    <property type="nucleotide sequence ID" value="XM_445380.1"/>
</dbReference>